<proteinExistence type="predicted"/>
<reference evidence="1 2" key="1">
    <citation type="journal article" date="2018" name="Science">
        <title>The opium poppy genome and morphinan production.</title>
        <authorList>
            <person name="Guo L."/>
            <person name="Winzer T."/>
            <person name="Yang X."/>
            <person name="Li Y."/>
            <person name="Ning Z."/>
            <person name="He Z."/>
            <person name="Teodor R."/>
            <person name="Lu Y."/>
            <person name="Bowser T.A."/>
            <person name="Graham I.A."/>
            <person name="Ye K."/>
        </authorList>
    </citation>
    <scope>NUCLEOTIDE SEQUENCE [LARGE SCALE GENOMIC DNA]</scope>
    <source>
        <strain evidence="2">cv. HN1</strain>
        <tissue evidence="1">Leaves</tissue>
    </source>
</reference>
<dbReference type="EMBL" id="CM010717">
    <property type="protein sequence ID" value="RZC56380.1"/>
    <property type="molecule type" value="Genomic_DNA"/>
</dbReference>
<name>A0A4Y7J8K6_PAPSO</name>
<dbReference type="Proteomes" id="UP000316621">
    <property type="component" value="Chromosome 3"/>
</dbReference>
<evidence type="ECO:0000313" key="1">
    <source>
        <dbReference type="EMBL" id="RZC56380.1"/>
    </source>
</evidence>
<gene>
    <name evidence="1" type="ORF">C5167_015233</name>
</gene>
<protein>
    <submittedName>
        <fullName evidence="1">Uncharacterized protein</fullName>
    </submittedName>
</protein>
<organism evidence="1 2">
    <name type="scientific">Papaver somniferum</name>
    <name type="common">Opium poppy</name>
    <dbReference type="NCBI Taxonomy" id="3469"/>
    <lineage>
        <taxon>Eukaryota</taxon>
        <taxon>Viridiplantae</taxon>
        <taxon>Streptophyta</taxon>
        <taxon>Embryophyta</taxon>
        <taxon>Tracheophyta</taxon>
        <taxon>Spermatophyta</taxon>
        <taxon>Magnoliopsida</taxon>
        <taxon>Ranunculales</taxon>
        <taxon>Papaveraceae</taxon>
        <taxon>Papaveroideae</taxon>
        <taxon>Papaver</taxon>
    </lineage>
</organism>
<dbReference type="Gramene" id="RZC56380">
    <property type="protein sequence ID" value="RZC56380"/>
    <property type="gene ID" value="C5167_015233"/>
</dbReference>
<dbReference type="AlphaFoldDB" id="A0A4Y7J8K6"/>
<evidence type="ECO:0000313" key="2">
    <source>
        <dbReference type="Proteomes" id="UP000316621"/>
    </source>
</evidence>
<keyword evidence="2" id="KW-1185">Reference proteome</keyword>
<accession>A0A4Y7J8K6</accession>
<sequence>MKHVFKETQLKKFYTALCSMTNWEQLGLKFEGARTDNCNTCHAKENLKGRYLKMKQVKWMC</sequence>